<organism evidence="3 4">
    <name type="scientific">Mycobacterium paraterrae</name>
    <dbReference type="NCBI Taxonomy" id="577492"/>
    <lineage>
        <taxon>Bacteria</taxon>
        <taxon>Bacillati</taxon>
        <taxon>Actinomycetota</taxon>
        <taxon>Actinomycetes</taxon>
        <taxon>Mycobacteriales</taxon>
        <taxon>Mycobacteriaceae</taxon>
        <taxon>Mycobacterium</taxon>
    </lineage>
</organism>
<sequence>MVAGPEGPAERERIHHTPGPRWFADDRPIRRVHGDASMFVGGLRALLLQSLHPLAMAGVAEHSNYREDPWGRLQRTSTFLAETTFGSAVDAQRAVDRVRGIHRRVHGVAADGRAYTATDPHLLEWVHIAETDSFLRAHQMYGAAPLDRAGRDGYIADMAEIAARLGVADPPRSEKQLAQRISEFRPELHSTSAARDAARFLLLTPPLPLAARAPYGVLSATAVSMLPLWARIPLRLPYFPPVELTVVRSVGRVLVGGIRWVLPAPAAVNAGR</sequence>
<reference evidence="3" key="1">
    <citation type="submission" date="2022-08" db="EMBL/GenBank/DDBJ databases">
        <title>Whole genome sequencing of non-tuberculosis mycobacteria type-strains.</title>
        <authorList>
            <person name="Igarashi Y."/>
            <person name="Osugi A."/>
            <person name="Mitarai S."/>
        </authorList>
    </citation>
    <scope>NUCLEOTIDE SEQUENCE</scope>
    <source>
        <strain evidence="3">DSM 45127</strain>
    </source>
</reference>
<proteinExistence type="predicted"/>
<evidence type="ECO:0000313" key="3">
    <source>
        <dbReference type="EMBL" id="UMB72329.1"/>
    </source>
</evidence>
<feature type="region of interest" description="Disordered" evidence="1">
    <location>
        <begin position="1"/>
        <end position="22"/>
    </location>
</feature>
<gene>
    <name evidence="3" type="ORF">MKK62_14755</name>
</gene>
<feature type="domain" description="ER-bound oxygenase mpaB/mpaB'/Rubber oxygenase catalytic" evidence="2">
    <location>
        <begin position="30"/>
        <end position="253"/>
    </location>
</feature>
<protein>
    <submittedName>
        <fullName evidence="3">DUF2236 domain-containing protein</fullName>
    </submittedName>
</protein>
<evidence type="ECO:0000313" key="4">
    <source>
        <dbReference type="Proteomes" id="UP001055336"/>
    </source>
</evidence>
<dbReference type="EMBL" id="CP092488">
    <property type="protein sequence ID" value="UMB72329.1"/>
    <property type="molecule type" value="Genomic_DNA"/>
</dbReference>
<dbReference type="PANTHER" id="PTHR36151:SF3">
    <property type="entry name" value="ER-BOUND OXYGENASE MPAB_MPAB'_RUBBER OXYGENASE CATALYTIC DOMAIN-CONTAINING PROTEIN"/>
    <property type="match status" value="1"/>
</dbReference>
<dbReference type="Pfam" id="PF09995">
    <property type="entry name" value="MPAB_Lcp_cat"/>
    <property type="match status" value="1"/>
</dbReference>
<dbReference type="InterPro" id="IPR018713">
    <property type="entry name" value="MPAB/Lcp_cat_dom"/>
</dbReference>
<dbReference type="Proteomes" id="UP001055336">
    <property type="component" value="Chromosome"/>
</dbReference>
<accession>A0ABY3VS87</accession>
<evidence type="ECO:0000256" key="1">
    <source>
        <dbReference type="SAM" id="MobiDB-lite"/>
    </source>
</evidence>
<name>A0ABY3VS87_9MYCO</name>
<dbReference type="PANTHER" id="PTHR36151">
    <property type="entry name" value="BLR2777 PROTEIN"/>
    <property type="match status" value="1"/>
</dbReference>
<keyword evidence="4" id="KW-1185">Reference proteome</keyword>
<evidence type="ECO:0000259" key="2">
    <source>
        <dbReference type="Pfam" id="PF09995"/>
    </source>
</evidence>
<dbReference type="RefSeq" id="WP_240264041.1">
    <property type="nucleotide sequence ID" value="NZ_CP092488.2"/>
</dbReference>